<evidence type="ECO:0008006" key="3">
    <source>
        <dbReference type="Google" id="ProtNLM"/>
    </source>
</evidence>
<dbReference type="EMBL" id="JOJR01025040">
    <property type="protein sequence ID" value="RCN23759.1"/>
    <property type="molecule type" value="Genomic_DNA"/>
</dbReference>
<dbReference type="SUPFAM" id="SSF57889">
    <property type="entry name" value="Cysteine-rich domain"/>
    <property type="match status" value="1"/>
</dbReference>
<reference evidence="1 2" key="1">
    <citation type="submission" date="2014-10" db="EMBL/GenBank/DDBJ databases">
        <title>Draft genome of the hookworm Ancylostoma caninum.</title>
        <authorList>
            <person name="Mitreva M."/>
        </authorList>
    </citation>
    <scope>NUCLEOTIDE SEQUENCE [LARGE SCALE GENOMIC DNA]</scope>
    <source>
        <strain evidence="1 2">Baltimore</strain>
    </source>
</reference>
<keyword evidence="2" id="KW-1185">Reference proteome</keyword>
<dbReference type="STRING" id="29170.A0A368EYA4"/>
<dbReference type="Gene3D" id="3.30.60.20">
    <property type="match status" value="1"/>
</dbReference>
<name>A0A368EYA4_ANCCA</name>
<protein>
    <recommendedName>
        <fullName evidence="3">Phorbol-ester/DAG-type domain-containing protein</fullName>
    </recommendedName>
</protein>
<evidence type="ECO:0000313" key="1">
    <source>
        <dbReference type="EMBL" id="RCN23759.1"/>
    </source>
</evidence>
<dbReference type="Proteomes" id="UP000252519">
    <property type="component" value="Unassembled WGS sequence"/>
</dbReference>
<gene>
    <name evidence="1" type="ORF">ANCCAN_30553</name>
</gene>
<proteinExistence type="predicted"/>
<dbReference type="InterPro" id="IPR046349">
    <property type="entry name" value="C1-like_sf"/>
</dbReference>
<dbReference type="AlphaFoldDB" id="A0A368EYA4"/>
<organism evidence="1 2">
    <name type="scientific">Ancylostoma caninum</name>
    <name type="common">Dog hookworm</name>
    <dbReference type="NCBI Taxonomy" id="29170"/>
    <lineage>
        <taxon>Eukaryota</taxon>
        <taxon>Metazoa</taxon>
        <taxon>Ecdysozoa</taxon>
        <taxon>Nematoda</taxon>
        <taxon>Chromadorea</taxon>
        <taxon>Rhabditida</taxon>
        <taxon>Rhabditina</taxon>
        <taxon>Rhabditomorpha</taxon>
        <taxon>Strongyloidea</taxon>
        <taxon>Ancylostomatidae</taxon>
        <taxon>Ancylostomatinae</taxon>
        <taxon>Ancylostoma</taxon>
    </lineage>
</organism>
<evidence type="ECO:0000313" key="2">
    <source>
        <dbReference type="Proteomes" id="UP000252519"/>
    </source>
</evidence>
<comment type="caution">
    <text evidence="1">The sequence shown here is derived from an EMBL/GenBank/DDBJ whole genome shotgun (WGS) entry which is preliminary data.</text>
</comment>
<accession>A0A368EYA4</accession>
<sequence length="78" mass="9060">MFDDRDNGSRSRNASANDLSITSVSRRDATWKNHDFQELTFHVSTYCDICHKICQACYDQRPLMSARILLFGNGCLWR</sequence>